<accession>A0A386UU20</accession>
<keyword evidence="3" id="KW-0614">Plasmid</keyword>
<dbReference type="Pfam" id="PF03428">
    <property type="entry name" value="RP-C"/>
    <property type="match status" value="1"/>
</dbReference>
<dbReference type="AlphaFoldDB" id="A0A386UU20"/>
<protein>
    <submittedName>
        <fullName evidence="3">Uncharacterized protein</fullName>
    </submittedName>
</protein>
<geneLocation type="plasmid" evidence="4">
    <name>pyee5</name>
</geneLocation>
<dbReference type="RefSeq" id="WP_158595061.1">
    <property type="nucleotide sequence ID" value="NZ_CALTWI010000045.1"/>
</dbReference>
<dbReference type="EMBL" id="CP031083">
    <property type="protein sequence ID" value="AYF04177.1"/>
    <property type="molecule type" value="Genomic_DNA"/>
</dbReference>
<gene>
    <name evidence="3" type="ORF">PY32053_04686</name>
</gene>
<evidence type="ECO:0000313" key="4">
    <source>
        <dbReference type="Proteomes" id="UP000272010"/>
    </source>
</evidence>
<evidence type="ECO:0000313" key="3">
    <source>
        <dbReference type="EMBL" id="AYF04177.1"/>
    </source>
</evidence>
<name>A0A386UU20_9RHOB</name>
<organism evidence="3 4">
    <name type="scientific">Paracoccus yeei</name>
    <dbReference type="NCBI Taxonomy" id="147645"/>
    <lineage>
        <taxon>Bacteria</taxon>
        <taxon>Pseudomonadati</taxon>
        <taxon>Pseudomonadota</taxon>
        <taxon>Alphaproteobacteria</taxon>
        <taxon>Rhodobacterales</taxon>
        <taxon>Paracoccaceae</taxon>
        <taxon>Paracoccus</taxon>
    </lineage>
</organism>
<sequence>MSRLAALAAEQPDHPCLPAGMTLSHVIELIERVARHIGLGAQRREALLRMIRQTAPGDWTDDATDPVCFRSQQDLAQDLGITDRAVRAHEHAFAGLGLALIDTSANGRRSGRVLSGGRRLGINFRPLIERLDWLISLDQHHRDECRRMAVLRLECSAAKRDVRQALDRLLEIQPQNPSVIDLCQELARWPRRYAGFRTADSLSEHLDVIRCARRRALDLLECLGDSSGMAESQIPAILNTTQKNSGFCSGSSAIKQPARKRADATHRTVQPNGWSDCTENMIGGVGANGNLDDLSWLTPQIVRQIAGENFVFYLDAHCPGAMITEEGLRSAAIMLLRDLGISESAWEEAMTVFGSLRASLAILIIDANRRHPTRPIHKPGGALRAFTRLQRQGGFNLAGSLIGLVERRRQAWSD</sequence>
<feature type="domain" description="Plasmid replication protein C N-terminal" evidence="1">
    <location>
        <begin position="19"/>
        <end position="167"/>
    </location>
</feature>
<evidence type="ECO:0000259" key="1">
    <source>
        <dbReference type="Pfam" id="PF03428"/>
    </source>
</evidence>
<reference evidence="4" key="1">
    <citation type="submission" date="2018-07" db="EMBL/GenBank/DDBJ databases">
        <title>Genome Structure of the Opportunistic Pathogen Paracoccus yeei (Alphaproteobacteria) and Identification of Putative Virulence Factors.</title>
        <authorList>
            <person name="Lasek R."/>
            <person name="Szuplewska M."/>
            <person name="Mitura M."/>
            <person name="Decewicz P."/>
            <person name="Chmielowska C."/>
            <person name="Pawlot A."/>
            <person name="Sentkowska D."/>
            <person name="Czarnecki J."/>
            <person name="Bartosik D."/>
        </authorList>
    </citation>
    <scope>NUCLEOTIDE SEQUENCE [LARGE SCALE GENOMIC DNA]</scope>
    <source>
        <strain evidence="4">CCUG 32053</strain>
        <plasmid evidence="4">pyee5</plasmid>
    </source>
</reference>
<dbReference type="Proteomes" id="UP000272010">
    <property type="component" value="Plasmid pYEE5"/>
</dbReference>
<dbReference type="InterPro" id="IPR005090">
    <property type="entry name" value="RepC_N"/>
</dbReference>
<dbReference type="InterPro" id="IPR021760">
    <property type="entry name" value="RepC_C"/>
</dbReference>
<evidence type="ECO:0000259" key="2">
    <source>
        <dbReference type="Pfam" id="PF11800"/>
    </source>
</evidence>
<feature type="domain" description="Plasmid replication protein C C-terminal" evidence="2">
    <location>
        <begin position="318"/>
        <end position="406"/>
    </location>
</feature>
<dbReference type="Pfam" id="PF11800">
    <property type="entry name" value="RP-C_C"/>
    <property type="match status" value="1"/>
</dbReference>
<proteinExistence type="predicted"/>